<keyword evidence="2" id="KW-0479">Metal-binding</keyword>
<comment type="subcellular location">
    <subcellularLocation>
        <location evidence="1">Nucleus</location>
    </subcellularLocation>
</comment>
<accession>A0A4Y7IJN3</accession>
<reference evidence="9 10" key="1">
    <citation type="journal article" date="2018" name="Science">
        <title>The opium poppy genome and morphinan production.</title>
        <authorList>
            <person name="Guo L."/>
            <person name="Winzer T."/>
            <person name="Yang X."/>
            <person name="Li Y."/>
            <person name="Ning Z."/>
            <person name="He Z."/>
            <person name="Teodor R."/>
            <person name="Lu Y."/>
            <person name="Bowser T.A."/>
            <person name="Graham I.A."/>
            <person name="Ye K."/>
        </authorList>
    </citation>
    <scope>NUCLEOTIDE SEQUENCE [LARGE SCALE GENOMIC DNA]</scope>
    <source>
        <strain evidence="10">cv. HN1</strain>
        <tissue evidence="9">Leaves</tissue>
    </source>
</reference>
<dbReference type="PANTHER" id="PTHR31742:SF1">
    <property type="entry name" value="RPA-INTERACTING PROTEIN"/>
    <property type="match status" value="1"/>
</dbReference>
<gene>
    <name evidence="9" type="ORF">C5167_040905</name>
</gene>
<dbReference type="Pfam" id="PF14767">
    <property type="entry name" value="RPA_interact_M"/>
    <property type="match status" value="1"/>
</dbReference>
<dbReference type="STRING" id="3469.A0A4Y7IJN3"/>
<keyword evidence="10" id="KW-1185">Reference proteome</keyword>
<evidence type="ECO:0000256" key="5">
    <source>
        <dbReference type="ARBA" id="ARBA00023242"/>
    </source>
</evidence>
<dbReference type="Pfam" id="PF14768">
    <property type="entry name" value="RPA_interact_C"/>
    <property type="match status" value="1"/>
</dbReference>
<dbReference type="Pfam" id="PF14766">
    <property type="entry name" value="RPA_interact_N"/>
    <property type="match status" value="1"/>
</dbReference>
<dbReference type="GO" id="GO:0005634">
    <property type="term" value="C:nucleus"/>
    <property type="evidence" value="ECO:0007669"/>
    <property type="project" value="UniProtKB-SubCell"/>
</dbReference>
<dbReference type="AlphaFoldDB" id="A0A4Y7IJN3"/>
<keyword evidence="3" id="KW-0863">Zinc-finger</keyword>
<dbReference type="Proteomes" id="UP000316621">
    <property type="component" value="Chromosome 1"/>
</dbReference>
<evidence type="ECO:0000259" key="6">
    <source>
        <dbReference type="Pfam" id="PF14766"/>
    </source>
</evidence>
<dbReference type="OMA" id="MCEMQLI"/>
<dbReference type="Gramene" id="RZC47950">
    <property type="protein sequence ID" value="RZC47950"/>
    <property type="gene ID" value="C5167_040905"/>
</dbReference>
<keyword evidence="5" id="KW-0539">Nucleus</keyword>
<feature type="domain" description="RPA-interacting protein C-terminal" evidence="8">
    <location>
        <begin position="248"/>
        <end position="329"/>
    </location>
</feature>
<evidence type="ECO:0000256" key="1">
    <source>
        <dbReference type="ARBA" id="ARBA00004123"/>
    </source>
</evidence>
<feature type="domain" description="RPA-interacting protein N-terminal" evidence="6">
    <location>
        <begin position="32"/>
        <end position="65"/>
    </location>
</feature>
<dbReference type="InterPro" id="IPR028156">
    <property type="entry name" value="RIP"/>
</dbReference>
<name>A0A4Y7IJN3_PAPSO</name>
<proteinExistence type="predicted"/>
<feature type="domain" description="RPA-interacting protein central" evidence="7">
    <location>
        <begin position="84"/>
        <end position="158"/>
    </location>
</feature>
<dbReference type="InterPro" id="IPR028155">
    <property type="entry name" value="RPA_interact_central"/>
</dbReference>
<evidence type="ECO:0000259" key="7">
    <source>
        <dbReference type="Pfam" id="PF14767"/>
    </source>
</evidence>
<organism evidence="9 10">
    <name type="scientific">Papaver somniferum</name>
    <name type="common">Opium poppy</name>
    <dbReference type="NCBI Taxonomy" id="3469"/>
    <lineage>
        <taxon>Eukaryota</taxon>
        <taxon>Viridiplantae</taxon>
        <taxon>Streptophyta</taxon>
        <taxon>Embryophyta</taxon>
        <taxon>Tracheophyta</taxon>
        <taxon>Spermatophyta</taxon>
        <taxon>Magnoliopsida</taxon>
        <taxon>Ranunculales</taxon>
        <taxon>Papaveraceae</taxon>
        <taxon>Papaveroideae</taxon>
        <taxon>Papaver</taxon>
    </lineage>
</organism>
<evidence type="ECO:0000256" key="4">
    <source>
        <dbReference type="ARBA" id="ARBA00022833"/>
    </source>
</evidence>
<evidence type="ECO:0000259" key="8">
    <source>
        <dbReference type="Pfam" id="PF14768"/>
    </source>
</evidence>
<dbReference type="GO" id="GO:0006606">
    <property type="term" value="P:protein import into nucleus"/>
    <property type="evidence" value="ECO:0007669"/>
    <property type="project" value="TreeGrafter"/>
</dbReference>
<evidence type="ECO:0008006" key="11">
    <source>
        <dbReference type="Google" id="ProtNLM"/>
    </source>
</evidence>
<dbReference type="GO" id="GO:0008270">
    <property type="term" value="F:zinc ion binding"/>
    <property type="evidence" value="ECO:0007669"/>
    <property type="project" value="UniProtKB-KW"/>
</dbReference>
<evidence type="ECO:0000256" key="3">
    <source>
        <dbReference type="ARBA" id="ARBA00022771"/>
    </source>
</evidence>
<dbReference type="InterPro" id="IPR028158">
    <property type="entry name" value="RPA_interact_N_dom"/>
</dbReference>
<sequence length="331" mass="39054">MAGFTISSKNSELQEHNFMAGIENHRHPRTHIKFNQHNWKQKLREKCLKRIQEERNHLLWKMRLPSSSSSETTPSVNQKNIVDSTFRNIVSDELKKMKDSSSDNCTPDTSTSDDTMMDDAIWEYDGNSMAKATERECEELMIEMQRIFYEDLRVQQSRTGKIRYLYGFITENFGDFGLERYRVLKSHIVVQSSSQSFFLTYFPMAVLAIAEQAEYIKTWEEEEDNYLAQAVFEHLQLSNDQVRERVVWCPICKKGELQENSDLIYCNRCKFRLARVDEVDLEYLRFRLAEAHSEHLDRGCRMTPKFCTETRFNLTALYIQCQSCNTFEIVI</sequence>
<evidence type="ECO:0000313" key="9">
    <source>
        <dbReference type="EMBL" id="RZC47950.1"/>
    </source>
</evidence>
<evidence type="ECO:0000313" key="10">
    <source>
        <dbReference type="Proteomes" id="UP000316621"/>
    </source>
</evidence>
<dbReference type="InterPro" id="IPR028159">
    <property type="entry name" value="RPA_interact_C_dom"/>
</dbReference>
<protein>
    <recommendedName>
        <fullName evidence="11">RPA-interacting protein C-terminal domain-containing protein</fullName>
    </recommendedName>
</protein>
<evidence type="ECO:0000256" key="2">
    <source>
        <dbReference type="ARBA" id="ARBA00022723"/>
    </source>
</evidence>
<dbReference type="EMBL" id="CM010715">
    <property type="protein sequence ID" value="RZC47950.1"/>
    <property type="molecule type" value="Genomic_DNA"/>
</dbReference>
<dbReference type="PANTHER" id="PTHR31742">
    <property type="entry name" value="RPA-INTERACTING PROTEIN RPAIN"/>
    <property type="match status" value="1"/>
</dbReference>
<keyword evidence="4" id="KW-0862">Zinc</keyword>